<dbReference type="AlphaFoldDB" id="A0A2A6CFQ8"/>
<evidence type="ECO:0000256" key="11">
    <source>
        <dbReference type="ARBA" id="ARBA00022840"/>
    </source>
</evidence>
<evidence type="ECO:0000256" key="8">
    <source>
        <dbReference type="ARBA" id="ARBA00022729"/>
    </source>
</evidence>
<dbReference type="GO" id="GO:0048680">
    <property type="term" value="P:positive regulation of axon regeneration"/>
    <property type="evidence" value="ECO:0007669"/>
    <property type="project" value="UniProtKB-ARBA"/>
</dbReference>
<dbReference type="PROSITE" id="PS50022">
    <property type="entry name" value="FA58C_3"/>
    <property type="match status" value="1"/>
</dbReference>
<evidence type="ECO:0000256" key="2">
    <source>
        <dbReference type="ARBA" id="ARBA00004484"/>
    </source>
</evidence>
<dbReference type="Gene3D" id="1.10.510.10">
    <property type="entry name" value="Transferase(Phosphotransferase) domain 1"/>
    <property type="match status" value="1"/>
</dbReference>
<dbReference type="SMART" id="SM00231">
    <property type="entry name" value="FA58C"/>
    <property type="match status" value="1"/>
</dbReference>
<keyword evidence="14" id="KW-0829">Tyrosine-protein kinase</keyword>
<keyword evidence="17" id="KW-0325">Glycoprotein</keyword>
<dbReference type="PROSITE" id="PS01285">
    <property type="entry name" value="FA58C_1"/>
    <property type="match status" value="1"/>
</dbReference>
<evidence type="ECO:0000256" key="3">
    <source>
        <dbReference type="ARBA" id="ARBA00004489"/>
    </source>
</evidence>
<dbReference type="GO" id="GO:0005518">
    <property type="term" value="F:collagen binding"/>
    <property type="evidence" value="ECO:0000318"/>
    <property type="project" value="GO_Central"/>
</dbReference>
<dbReference type="SUPFAM" id="SSF56112">
    <property type="entry name" value="Protein kinase-like (PK-like)"/>
    <property type="match status" value="1"/>
</dbReference>
<dbReference type="PANTHER" id="PTHR24416:SF634">
    <property type="entry name" value="DISCOIDIN DOMAIN-CONTAINING RECEPTOR TYROSINE KINASE B"/>
    <property type="match status" value="1"/>
</dbReference>
<accession>A0A8R1YIA0</accession>
<dbReference type="InterPro" id="IPR008979">
    <property type="entry name" value="Galactose-bd-like_sf"/>
</dbReference>
<keyword evidence="5" id="KW-1003">Cell membrane</keyword>
<dbReference type="PROSITE" id="PS00109">
    <property type="entry name" value="PROTEIN_KINASE_TYR"/>
    <property type="match status" value="1"/>
</dbReference>
<evidence type="ECO:0000256" key="4">
    <source>
        <dbReference type="ARBA" id="ARBA00011902"/>
    </source>
</evidence>
<comment type="catalytic activity">
    <reaction evidence="18">
        <text>L-tyrosyl-[protein] + ATP = O-phospho-L-tyrosyl-[protein] + ADP + H(+)</text>
        <dbReference type="Rhea" id="RHEA:10596"/>
        <dbReference type="Rhea" id="RHEA-COMP:10136"/>
        <dbReference type="Rhea" id="RHEA-COMP:20101"/>
        <dbReference type="ChEBI" id="CHEBI:15378"/>
        <dbReference type="ChEBI" id="CHEBI:30616"/>
        <dbReference type="ChEBI" id="CHEBI:46858"/>
        <dbReference type="ChEBI" id="CHEBI:61978"/>
        <dbReference type="ChEBI" id="CHEBI:456216"/>
        <dbReference type="EC" id="2.7.10.1"/>
    </reaction>
</comment>
<evidence type="ECO:0000256" key="6">
    <source>
        <dbReference type="ARBA" id="ARBA00022679"/>
    </source>
</evidence>
<dbReference type="InterPro" id="IPR048525">
    <property type="entry name" value="DDR1-2_DS-like"/>
</dbReference>
<dbReference type="InterPro" id="IPR000421">
    <property type="entry name" value="FA58C"/>
</dbReference>
<dbReference type="InterPro" id="IPR000719">
    <property type="entry name" value="Prot_kinase_dom"/>
</dbReference>
<dbReference type="Pfam" id="PF00754">
    <property type="entry name" value="F5_F8_type_C"/>
    <property type="match status" value="1"/>
</dbReference>
<keyword evidence="13" id="KW-0472">Membrane</keyword>
<dbReference type="GO" id="GO:0010976">
    <property type="term" value="P:positive regulation of neuron projection development"/>
    <property type="evidence" value="ECO:0000318"/>
    <property type="project" value="GO_Central"/>
</dbReference>
<dbReference type="InterPro" id="IPR050122">
    <property type="entry name" value="RTK"/>
</dbReference>
<dbReference type="SUPFAM" id="SSF49785">
    <property type="entry name" value="Galactose-binding domain-like"/>
    <property type="match status" value="1"/>
</dbReference>
<keyword evidence="11" id="KW-0067">ATP-binding</keyword>
<dbReference type="GO" id="GO:0005886">
    <property type="term" value="C:plasma membrane"/>
    <property type="evidence" value="ECO:0000318"/>
    <property type="project" value="GO_Central"/>
</dbReference>
<evidence type="ECO:0000256" key="19">
    <source>
        <dbReference type="ARBA" id="ARBA00061639"/>
    </source>
</evidence>
<evidence type="ECO:0000256" key="15">
    <source>
        <dbReference type="ARBA" id="ARBA00023157"/>
    </source>
</evidence>
<dbReference type="EC" id="2.7.10.1" evidence="4"/>
<dbReference type="OrthoDB" id="6071166at2759"/>
<evidence type="ECO:0000256" key="9">
    <source>
        <dbReference type="ARBA" id="ARBA00022741"/>
    </source>
</evidence>
<dbReference type="Gene3D" id="2.60.120.1190">
    <property type="match status" value="1"/>
</dbReference>
<dbReference type="GO" id="GO:0051897">
    <property type="term" value="P:positive regulation of phosphatidylinositol 3-kinase/protein kinase B signal transduction"/>
    <property type="evidence" value="ECO:0000318"/>
    <property type="project" value="GO_Central"/>
</dbReference>
<comment type="similarity">
    <text evidence="19">Belongs to the protein kinase superfamily. Tyr protein kinase family. Insulin receptor subfamily.</text>
</comment>
<organism evidence="20 21">
    <name type="scientific">Pristionchus pacificus</name>
    <name type="common">Parasitic nematode worm</name>
    <dbReference type="NCBI Taxonomy" id="54126"/>
    <lineage>
        <taxon>Eukaryota</taxon>
        <taxon>Metazoa</taxon>
        <taxon>Ecdysozoa</taxon>
        <taxon>Nematoda</taxon>
        <taxon>Chromadorea</taxon>
        <taxon>Rhabditida</taxon>
        <taxon>Rhabditina</taxon>
        <taxon>Diplogasteromorpha</taxon>
        <taxon>Diplogasteroidea</taxon>
        <taxon>Neodiplogasteridae</taxon>
        <taxon>Pristionchus</taxon>
    </lineage>
</organism>
<dbReference type="Pfam" id="PF07714">
    <property type="entry name" value="PK_Tyr_Ser-Thr"/>
    <property type="match status" value="1"/>
</dbReference>
<dbReference type="PROSITE" id="PS50011">
    <property type="entry name" value="PROTEIN_KINASE_DOM"/>
    <property type="match status" value="1"/>
</dbReference>
<dbReference type="GO" id="GO:0043204">
    <property type="term" value="C:perikaryon"/>
    <property type="evidence" value="ECO:0007669"/>
    <property type="project" value="UniProtKB-SubCell"/>
</dbReference>
<dbReference type="GO" id="GO:0005524">
    <property type="term" value="F:ATP binding"/>
    <property type="evidence" value="ECO:0007669"/>
    <property type="project" value="UniProtKB-UniRule"/>
</dbReference>
<evidence type="ECO:0000256" key="16">
    <source>
        <dbReference type="ARBA" id="ARBA00023170"/>
    </source>
</evidence>
<reference evidence="21" key="1">
    <citation type="journal article" date="2008" name="Nat. Genet.">
        <title>The Pristionchus pacificus genome provides a unique perspective on nematode lifestyle and parasitism.</title>
        <authorList>
            <person name="Dieterich C."/>
            <person name="Clifton S.W."/>
            <person name="Schuster L.N."/>
            <person name="Chinwalla A."/>
            <person name="Delehaunty K."/>
            <person name="Dinkelacker I."/>
            <person name="Fulton L."/>
            <person name="Fulton R."/>
            <person name="Godfrey J."/>
            <person name="Minx P."/>
            <person name="Mitreva M."/>
            <person name="Roeseler W."/>
            <person name="Tian H."/>
            <person name="Witte H."/>
            <person name="Yang S.P."/>
            <person name="Wilson R.K."/>
            <person name="Sommer R.J."/>
        </authorList>
    </citation>
    <scope>NUCLEOTIDE SEQUENCE [LARGE SCALE GENOMIC DNA]</scope>
    <source>
        <strain evidence="21">PS312</strain>
    </source>
</reference>
<evidence type="ECO:0000313" key="21">
    <source>
        <dbReference type="Proteomes" id="UP000005239"/>
    </source>
</evidence>
<keyword evidence="16" id="KW-0675">Receptor</keyword>
<keyword evidence="9" id="KW-0547">Nucleotide-binding</keyword>
<protein>
    <recommendedName>
        <fullName evidence="4">receptor protein-tyrosine kinase</fullName>
        <ecNumber evidence="4">2.7.10.1</ecNumber>
    </recommendedName>
</protein>
<dbReference type="InterPro" id="IPR008266">
    <property type="entry name" value="Tyr_kinase_AS"/>
</dbReference>
<dbReference type="FunFam" id="1.10.510.10:FF:001512">
    <property type="entry name" value="Receptor tyrosine-protein kinase erbB-2"/>
    <property type="match status" value="1"/>
</dbReference>
<dbReference type="PANTHER" id="PTHR24416">
    <property type="entry name" value="TYROSINE-PROTEIN KINASE RECEPTOR"/>
    <property type="match status" value="1"/>
</dbReference>
<dbReference type="Proteomes" id="UP000005239">
    <property type="component" value="Unassembled WGS sequence"/>
</dbReference>
<keyword evidence="8" id="KW-0732">Signal</keyword>
<dbReference type="CDD" id="cd00192">
    <property type="entry name" value="PTKc"/>
    <property type="match status" value="1"/>
</dbReference>
<dbReference type="InterPro" id="IPR017441">
    <property type="entry name" value="Protein_kinase_ATP_BS"/>
</dbReference>
<keyword evidence="7" id="KW-0812">Transmembrane</keyword>
<gene>
    <name evidence="20" type="primary">WBGene00114011</name>
</gene>
<name>A0A2A6CFQ8_PRIPA</name>
<keyword evidence="12" id="KW-1133">Transmembrane helix</keyword>
<dbReference type="InterPro" id="IPR011009">
    <property type="entry name" value="Kinase-like_dom_sf"/>
</dbReference>
<dbReference type="SMART" id="SM00219">
    <property type="entry name" value="TyrKc"/>
    <property type="match status" value="1"/>
</dbReference>
<dbReference type="GO" id="GO:0007169">
    <property type="term" value="P:cell surface receptor protein tyrosine kinase signaling pathway"/>
    <property type="evidence" value="ECO:0000318"/>
    <property type="project" value="GO_Central"/>
</dbReference>
<evidence type="ECO:0000256" key="5">
    <source>
        <dbReference type="ARBA" id="ARBA00022475"/>
    </source>
</evidence>
<dbReference type="EnsemblMetazoa" id="PPA24457.1">
    <property type="protein sequence ID" value="PPA24457.1"/>
    <property type="gene ID" value="WBGene00114011"/>
</dbReference>
<evidence type="ECO:0000256" key="1">
    <source>
        <dbReference type="ARBA" id="ARBA00004251"/>
    </source>
</evidence>
<evidence type="ECO:0000256" key="17">
    <source>
        <dbReference type="ARBA" id="ARBA00023180"/>
    </source>
</evidence>
<dbReference type="GO" id="GO:0043235">
    <property type="term" value="C:receptor complex"/>
    <property type="evidence" value="ECO:0000318"/>
    <property type="project" value="GO_Central"/>
</dbReference>
<proteinExistence type="inferred from homology"/>
<evidence type="ECO:0000256" key="18">
    <source>
        <dbReference type="ARBA" id="ARBA00051243"/>
    </source>
</evidence>
<evidence type="ECO:0000313" key="20">
    <source>
        <dbReference type="EnsemblMetazoa" id="PPA24457.1"/>
    </source>
</evidence>
<evidence type="ECO:0000256" key="13">
    <source>
        <dbReference type="ARBA" id="ARBA00023136"/>
    </source>
</evidence>
<keyword evidence="15" id="KW-1015">Disulfide bond</keyword>
<dbReference type="FunFam" id="2.60.120.260:FF:000007">
    <property type="entry name" value="Discoidin domain receptor tyrosine kinase 1"/>
    <property type="match status" value="1"/>
</dbReference>
<keyword evidence="10" id="KW-0418">Kinase</keyword>
<dbReference type="GO" id="GO:0038062">
    <property type="term" value="F:protein tyrosine kinase collagen receptor activity"/>
    <property type="evidence" value="ECO:0000318"/>
    <property type="project" value="GO_Central"/>
</dbReference>
<evidence type="ECO:0000256" key="14">
    <source>
        <dbReference type="ARBA" id="ARBA00023137"/>
    </source>
</evidence>
<dbReference type="FunFam" id="2.60.120.1190:FF:000010">
    <property type="entry name" value="Ddr-2"/>
    <property type="match status" value="1"/>
</dbReference>
<accession>A0A2A6CFQ8</accession>
<keyword evidence="6" id="KW-0808">Transferase</keyword>
<dbReference type="InterPro" id="IPR020635">
    <property type="entry name" value="Tyr_kinase_cat_dom"/>
</dbReference>
<dbReference type="CDD" id="cd00057">
    <property type="entry name" value="FA58C"/>
    <property type="match status" value="1"/>
</dbReference>
<evidence type="ECO:0000256" key="10">
    <source>
        <dbReference type="ARBA" id="ARBA00022777"/>
    </source>
</evidence>
<comment type="subcellular location">
    <subcellularLocation>
        <location evidence="1">Cell membrane</location>
        <topology evidence="1">Single-pass type I membrane protein</topology>
    </subcellularLocation>
    <subcellularLocation>
        <location evidence="3">Cell projection</location>
        <location evidence="3">Axon</location>
    </subcellularLocation>
    <subcellularLocation>
        <location evidence="2">Perikaryon</location>
    </subcellularLocation>
</comment>
<evidence type="ECO:0000256" key="12">
    <source>
        <dbReference type="ARBA" id="ARBA00022989"/>
    </source>
</evidence>
<reference evidence="20" key="2">
    <citation type="submission" date="2022-06" db="UniProtKB">
        <authorList>
            <consortium name="EnsemblMetazoa"/>
        </authorList>
    </citation>
    <scope>IDENTIFICATION</scope>
    <source>
        <strain evidence="20">PS312</strain>
    </source>
</reference>
<dbReference type="GO" id="GO:0030424">
    <property type="term" value="C:axon"/>
    <property type="evidence" value="ECO:0007669"/>
    <property type="project" value="UniProtKB-SubCell"/>
</dbReference>
<evidence type="ECO:0000256" key="7">
    <source>
        <dbReference type="ARBA" id="ARBA00022692"/>
    </source>
</evidence>
<dbReference type="PRINTS" id="PR00109">
    <property type="entry name" value="TYRKINASE"/>
</dbReference>
<dbReference type="PROSITE" id="PS01286">
    <property type="entry name" value="FA58C_2"/>
    <property type="match status" value="1"/>
</dbReference>
<dbReference type="Pfam" id="PF21114">
    <property type="entry name" value="DDR1-2_DS-like"/>
    <property type="match status" value="1"/>
</dbReference>
<dbReference type="Gene3D" id="2.60.120.260">
    <property type="entry name" value="Galactose-binding domain-like"/>
    <property type="match status" value="1"/>
</dbReference>
<dbReference type="GO" id="GO:0008045">
    <property type="term" value="P:motor neuron axon guidance"/>
    <property type="evidence" value="ECO:0007669"/>
    <property type="project" value="UniProtKB-ARBA"/>
</dbReference>
<dbReference type="InterPro" id="IPR001245">
    <property type="entry name" value="Ser-Thr/Tyr_kinase_cat_dom"/>
</dbReference>
<sequence length="816" mass="90952">MLLLLWLLTTIASTAQGINLRECRRALGMESGAISDSQIRASSSYNEEYAGPQHGRAGVESGSGAWCPAGQISAASREFIEIDLREPTLLTGVKTMGRYDDGRGNEFARFYRVEYWRESLGEWRRLITGDLHEILPGNTDTRSPHTAWIEGAVVVEKVRILPVSNTTRTVCMRVELYGCPYKGQYFKVPFSAAGLTNAVTAYSMRDGDVADGLNLKDERFDGRKEDDGELEHGIGKLYDGLLGFEDHESHPERWVGWRARDGEDTVSITVAFAERLNVSAVLLHTSNYRRYNAQIFTAISLQFSINGVDFSSRSLTLPYQEDSFENLRWVRVPVPNRHAKSIRITLTLPPRPRWLLISEIQFESAGAPLSLPASPDTVPITTVSISTSASRTGSMTYVGTALLALAAAAVVLVLLLCVCRRRQRRVKSSSPLLSQQLFASHHVMMEDGTMKTVVSPSTYAMARDNRTNELIEKIPLHDDDDTDTIYAEPDSMTDDLSSSALYKAPLICSSTATTLSMRRGTTLPSKPLIPIPANLDCGLYSTLLPSISRAQIEFIRPIGQGEFGKVHLARLERRRLVAVKSLHKRDAAAEEALEKEVRVLGALRHPNVVEVIGVVSADGDTPMCCVMQFMAKGDLKKHLTTHPVNGPTALSFCVQIAAGMCYLESQGYVHRDVAARNCLLDDDVTVKIGDFGMARALYADEYYTVEGECRLPVRWMSPESLLMGKFCSSSDVWSFAVTCWEVLSRCDRLPYPTLTHEQVVERLTRAEGLFLDCPKLCPEWLYRELLLPCWNIDPSQRPTFQAIHHYLQSAQHRPIH</sequence>
<keyword evidence="21" id="KW-1185">Reference proteome</keyword>
<dbReference type="PROSITE" id="PS00107">
    <property type="entry name" value="PROTEIN_KINASE_ATP"/>
    <property type="match status" value="1"/>
</dbReference>